<evidence type="ECO:0000259" key="4">
    <source>
        <dbReference type="Pfam" id="PF13439"/>
    </source>
</evidence>
<dbReference type="InterPro" id="IPR001296">
    <property type="entry name" value="Glyco_trans_1"/>
</dbReference>
<dbReference type="Pfam" id="PF13439">
    <property type="entry name" value="Glyco_transf_4"/>
    <property type="match status" value="1"/>
</dbReference>
<evidence type="ECO:0000313" key="6">
    <source>
        <dbReference type="Proteomes" id="UP000282386"/>
    </source>
</evidence>
<evidence type="ECO:0000313" key="5">
    <source>
        <dbReference type="EMBL" id="VEI23806.1"/>
    </source>
</evidence>
<dbReference type="GO" id="GO:0009103">
    <property type="term" value="P:lipopolysaccharide biosynthetic process"/>
    <property type="evidence" value="ECO:0007669"/>
    <property type="project" value="TreeGrafter"/>
</dbReference>
<proteinExistence type="predicted"/>
<dbReference type="EMBL" id="LR134479">
    <property type="protein sequence ID" value="VEI23806.1"/>
    <property type="molecule type" value="Genomic_DNA"/>
</dbReference>
<accession>A0A7Z9D7E6</accession>
<reference evidence="5 6" key="1">
    <citation type="submission" date="2018-12" db="EMBL/GenBank/DDBJ databases">
        <authorList>
            <consortium name="Pathogen Informatics"/>
        </authorList>
    </citation>
    <scope>NUCLEOTIDE SEQUENCE [LARGE SCALE GENOMIC DNA]</scope>
    <source>
        <strain evidence="5 6">NCTC10207</strain>
    </source>
</reference>
<evidence type="ECO:0000256" key="1">
    <source>
        <dbReference type="ARBA" id="ARBA00022676"/>
    </source>
</evidence>
<dbReference type="Proteomes" id="UP000282386">
    <property type="component" value="Chromosome"/>
</dbReference>
<dbReference type="AlphaFoldDB" id="A0A7Z9D7E6"/>
<dbReference type="PANTHER" id="PTHR46401:SF2">
    <property type="entry name" value="GLYCOSYLTRANSFERASE WBBK-RELATED"/>
    <property type="match status" value="1"/>
</dbReference>
<dbReference type="Gene3D" id="3.40.50.2000">
    <property type="entry name" value="Glycogen Phosphorylase B"/>
    <property type="match status" value="2"/>
</dbReference>
<dbReference type="EC" id="2.4.1.250" evidence="5"/>
<keyword evidence="2 5" id="KW-0808">Transferase</keyword>
<name>A0A7Z9D7E6_9MICC</name>
<keyword evidence="1 5" id="KW-0328">Glycosyltransferase</keyword>
<dbReference type="PANTHER" id="PTHR46401">
    <property type="entry name" value="GLYCOSYLTRANSFERASE WBBK-RELATED"/>
    <property type="match status" value="1"/>
</dbReference>
<dbReference type="Pfam" id="PF00534">
    <property type="entry name" value="Glycos_transf_1"/>
    <property type="match status" value="1"/>
</dbReference>
<protein>
    <submittedName>
        <fullName evidence="5">D-inositol-3-phosphate glycosyltransferase</fullName>
        <ecNumber evidence="5">2.4.1.250</ecNumber>
    </submittedName>
</protein>
<dbReference type="GO" id="GO:0102710">
    <property type="term" value="F:D-inositol-3-phosphate glycosyltransferase activity"/>
    <property type="evidence" value="ECO:0007669"/>
    <property type="project" value="UniProtKB-EC"/>
</dbReference>
<dbReference type="InterPro" id="IPR028098">
    <property type="entry name" value="Glyco_trans_4-like_N"/>
</dbReference>
<feature type="domain" description="Glycosyl transferase family 1" evidence="3">
    <location>
        <begin position="243"/>
        <end position="401"/>
    </location>
</feature>
<organism evidence="5 6">
    <name type="scientific">Rothia aeria</name>
    <dbReference type="NCBI Taxonomy" id="172042"/>
    <lineage>
        <taxon>Bacteria</taxon>
        <taxon>Bacillati</taxon>
        <taxon>Actinomycetota</taxon>
        <taxon>Actinomycetes</taxon>
        <taxon>Micrococcales</taxon>
        <taxon>Micrococcaceae</taxon>
        <taxon>Rothia</taxon>
    </lineage>
</organism>
<evidence type="ECO:0000259" key="3">
    <source>
        <dbReference type="Pfam" id="PF00534"/>
    </source>
</evidence>
<dbReference type="SUPFAM" id="SSF53756">
    <property type="entry name" value="UDP-Glycosyltransferase/glycogen phosphorylase"/>
    <property type="match status" value="1"/>
</dbReference>
<evidence type="ECO:0000256" key="2">
    <source>
        <dbReference type="ARBA" id="ARBA00022679"/>
    </source>
</evidence>
<sequence length="428" mass="45522">MRVSISTPPSRVSSETAARVVHVFSMHTDPFAQPGSGDAGGMNVYIARSVEAMLAADPALRIEVFTLDFRDGAAERAAAPEHPRCRVHYVPVSGTRGAAKNDLPKFTGGFAQAAVEAAQWVPQLIHAHYWLSGVAALNAAAHYATATANSRTNVPVLFTPHTTAAAKDAHRGANEPAEPGYRRAEEGRIIAEANLIIANTPVEADQLQGYYGADPSRLRVITPGVDTSIFCPVAGVHAENEGSDTRSRIVFAGRPQPLKGPHLLVEALGLLPDDLLVELDIIGRSDSDYEQLLLQRAAQLQVADRVHLRHPVPASELAQIFRRADIVASPSSSESFGLVALEAQAAGAAVLASDVDGLRYAVENHVSGLLVAPRTPQHWAVAIERVVRAPRLRLTLGAQAAARARSFSWEATAQKTLAAYADALSAVS</sequence>
<gene>
    <name evidence="5" type="primary">mshA_3</name>
    <name evidence="5" type="ORF">NCTC10207_01738</name>
</gene>
<feature type="domain" description="Glycosyltransferase subfamily 4-like N-terminal" evidence="4">
    <location>
        <begin position="40"/>
        <end position="228"/>
    </location>
</feature>